<feature type="region of interest" description="Disordered" evidence="1">
    <location>
        <begin position="367"/>
        <end position="387"/>
    </location>
</feature>
<feature type="compositionally biased region" description="Low complexity" evidence="1">
    <location>
        <begin position="397"/>
        <end position="414"/>
    </location>
</feature>
<evidence type="ECO:0000313" key="2">
    <source>
        <dbReference type="EMBL" id="KAF2494892.1"/>
    </source>
</evidence>
<feature type="compositionally biased region" description="Low complexity" evidence="1">
    <location>
        <begin position="253"/>
        <end position="278"/>
    </location>
</feature>
<feature type="region of interest" description="Disordered" evidence="1">
    <location>
        <begin position="83"/>
        <end position="142"/>
    </location>
</feature>
<dbReference type="AlphaFoldDB" id="A0A6A6QRY0"/>
<organism evidence="2 3">
    <name type="scientific">Lophium mytilinum</name>
    <dbReference type="NCBI Taxonomy" id="390894"/>
    <lineage>
        <taxon>Eukaryota</taxon>
        <taxon>Fungi</taxon>
        <taxon>Dikarya</taxon>
        <taxon>Ascomycota</taxon>
        <taxon>Pezizomycotina</taxon>
        <taxon>Dothideomycetes</taxon>
        <taxon>Pleosporomycetidae</taxon>
        <taxon>Mytilinidiales</taxon>
        <taxon>Mytilinidiaceae</taxon>
        <taxon>Lophium</taxon>
    </lineage>
</organism>
<feature type="compositionally biased region" description="Low complexity" evidence="1">
    <location>
        <begin position="83"/>
        <end position="128"/>
    </location>
</feature>
<name>A0A6A6QRY0_9PEZI</name>
<evidence type="ECO:0000256" key="1">
    <source>
        <dbReference type="SAM" id="MobiDB-lite"/>
    </source>
</evidence>
<dbReference type="Proteomes" id="UP000799750">
    <property type="component" value="Unassembled WGS sequence"/>
</dbReference>
<dbReference type="OrthoDB" id="3886018at2759"/>
<keyword evidence="3" id="KW-1185">Reference proteome</keyword>
<accession>A0A6A6QRY0</accession>
<protein>
    <submittedName>
        <fullName evidence="2">Uncharacterized protein</fullName>
    </submittedName>
</protein>
<reference evidence="2" key="1">
    <citation type="journal article" date="2020" name="Stud. Mycol.">
        <title>101 Dothideomycetes genomes: a test case for predicting lifestyles and emergence of pathogens.</title>
        <authorList>
            <person name="Haridas S."/>
            <person name="Albert R."/>
            <person name="Binder M."/>
            <person name="Bloem J."/>
            <person name="Labutti K."/>
            <person name="Salamov A."/>
            <person name="Andreopoulos B."/>
            <person name="Baker S."/>
            <person name="Barry K."/>
            <person name="Bills G."/>
            <person name="Bluhm B."/>
            <person name="Cannon C."/>
            <person name="Castanera R."/>
            <person name="Culley D."/>
            <person name="Daum C."/>
            <person name="Ezra D."/>
            <person name="Gonzalez J."/>
            <person name="Henrissat B."/>
            <person name="Kuo A."/>
            <person name="Liang C."/>
            <person name="Lipzen A."/>
            <person name="Lutzoni F."/>
            <person name="Magnuson J."/>
            <person name="Mondo S."/>
            <person name="Nolan M."/>
            <person name="Ohm R."/>
            <person name="Pangilinan J."/>
            <person name="Park H.-J."/>
            <person name="Ramirez L."/>
            <person name="Alfaro M."/>
            <person name="Sun H."/>
            <person name="Tritt A."/>
            <person name="Yoshinaga Y."/>
            <person name="Zwiers L.-H."/>
            <person name="Turgeon B."/>
            <person name="Goodwin S."/>
            <person name="Spatafora J."/>
            <person name="Crous P."/>
            <person name="Grigoriev I."/>
        </authorList>
    </citation>
    <scope>NUCLEOTIDE SEQUENCE</scope>
    <source>
        <strain evidence="2">CBS 269.34</strain>
    </source>
</reference>
<proteinExistence type="predicted"/>
<feature type="region of interest" description="Disordered" evidence="1">
    <location>
        <begin position="397"/>
        <end position="416"/>
    </location>
</feature>
<dbReference type="EMBL" id="MU004190">
    <property type="protein sequence ID" value="KAF2494892.1"/>
    <property type="molecule type" value="Genomic_DNA"/>
</dbReference>
<feature type="compositionally biased region" description="Polar residues" evidence="1">
    <location>
        <begin position="238"/>
        <end position="248"/>
    </location>
</feature>
<feature type="region of interest" description="Disordered" evidence="1">
    <location>
        <begin position="233"/>
        <end position="293"/>
    </location>
</feature>
<evidence type="ECO:0000313" key="3">
    <source>
        <dbReference type="Proteomes" id="UP000799750"/>
    </source>
</evidence>
<sequence>MVGGYNLSVTTSITSADFRANCVAAIDKVIASCVSGSQFLGGKYTHSDMKLSLLDNNYPNDPVLVIQSSSASLSLQSHTSSSFSTSRSISSSSTQSSSPGSVSATFSSSSSSTSLPSASITSAPVTTTSGGGVITGPGSSSTSSVPFAVVSGSVKNVDSAVVALQSSTQPKEDSHHVKDLIDDAEDVAILAGFAYLASLLTSASAEVTAYIAGTTSIEAVAAAWATAMAAEAELENEQNNSQKPTTKGDSTKSHSSASQSSSKSSSTSSSSSSSSSISRQTETQSAIYNPPDPTNIAAYRSVAAAIWKGKITDYSAVSTASRSSLQSVSSTLSSSFTSSTSSGSSSSLSSSTPSGFVTSVASTTSSIVSSSSSSQPSSSASGIASSTSLSHTSSSSSAISSSQITSSPSSSSTSAHVPWAHTVTSNGMICVLIEGSTDPQCRPESTPTPNPAGTNIHVNTGCININGSPRCASGTPYESSYNVASQNQPYSTTPIYAGFDATDVFSENVTPGCLLSARWPANYGDVYFGDDNCLHDSSGAVIYNQCCAAGAEAAAASVANPYRSPLPAASCERDNAILYIKFRIWSKDWVKDGGAALRHQVSGCGALTGWYQSDSTDHKGDGSGNNIGQYQADDYVSFNLPTTFKTGCVGRAIKSAGGPDGVKC</sequence>
<gene>
    <name evidence="2" type="ORF">BU16DRAFT_618860</name>
</gene>